<protein>
    <recommendedName>
        <fullName evidence="2">Fcf2 pre-rRNA processing C-terminal domain-containing protein</fullName>
    </recommendedName>
</protein>
<comment type="caution">
    <text evidence="3">The sequence shown here is derived from an EMBL/GenBank/DDBJ whole genome shotgun (WGS) entry which is preliminary data.</text>
</comment>
<evidence type="ECO:0000313" key="4">
    <source>
        <dbReference type="Proteomes" id="UP001057375"/>
    </source>
</evidence>
<feature type="compositionally biased region" description="Basic residues" evidence="1">
    <location>
        <begin position="198"/>
        <end position="210"/>
    </location>
</feature>
<proteinExistence type="predicted"/>
<dbReference type="Pfam" id="PF08698">
    <property type="entry name" value="Fcf2"/>
    <property type="match status" value="1"/>
</dbReference>
<feature type="domain" description="Fcf2 pre-rRNA processing C-terminal" evidence="2">
    <location>
        <begin position="88"/>
        <end position="178"/>
    </location>
</feature>
<sequence>MPGLVPMNSQLVLKDILKGKYYETSKGSQILKQIKKLEKEQKAKAAINSKKSNSVVLFDGTGGYTADTYTIDGPTTYIGKGEQMRRAKEREMDIQALKMRHLMDPSVHYKKIDWDTNKTGAYVTKKAKNRDKTSVDREGLQAGVVISDSRDYFSARTSKKSRGKTVMDEFARDKVLSDKIRHRLSKHDIEKRSKILVQRKRGKAKRRKAKGTSNLKRITRK</sequence>
<dbReference type="Proteomes" id="UP001057375">
    <property type="component" value="Unassembled WGS sequence"/>
</dbReference>
<feature type="region of interest" description="Disordered" evidence="1">
    <location>
        <begin position="198"/>
        <end position="221"/>
    </location>
</feature>
<organism evidence="3 4">
    <name type="scientific">Aduncisulcus paluster</name>
    <dbReference type="NCBI Taxonomy" id="2918883"/>
    <lineage>
        <taxon>Eukaryota</taxon>
        <taxon>Metamonada</taxon>
        <taxon>Carpediemonas-like organisms</taxon>
        <taxon>Aduncisulcus</taxon>
    </lineage>
</organism>
<evidence type="ECO:0000256" key="1">
    <source>
        <dbReference type="SAM" id="MobiDB-lite"/>
    </source>
</evidence>
<feature type="compositionally biased region" description="Polar residues" evidence="1">
    <location>
        <begin position="212"/>
        <end position="221"/>
    </location>
</feature>
<dbReference type="InterPro" id="IPR014810">
    <property type="entry name" value="Fcf2_C"/>
</dbReference>
<evidence type="ECO:0000313" key="3">
    <source>
        <dbReference type="EMBL" id="GKT26814.1"/>
    </source>
</evidence>
<gene>
    <name evidence="3" type="ORF">ADUPG1_013491</name>
</gene>
<dbReference type="EMBL" id="BQXS01012680">
    <property type="protein sequence ID" value="GKT26814.1"/>
    <property type="molecule type" value="Genomic_DNA"/>
</dbReference>
<reference evidence="3" key="1">
    <citation type="submission" date="2022-03" db="EMBL/GenBank/DDBJ databases">
        <title>Draft genome sequence of Aduncisulcus paluster, a free-living microaerophilic Fornicata.</title>
        <authorList>
            <person name="Yuyama I."/>
            <person name="Kume K."/>
            <person name="Tamura T."/>
            <person name="Inagaki Y."/>
            <person name="Hashimoto T."/>
        </authorList>
    </citation>
    <scope>NUCLEOTIDE SEQUENCE</scope>
    <source>
        <strain evidence="3">NY0171</strain>
    </source>
</reference>
<keyword evidence="4" id="KW-1185">Reference proteome</keyword>
<accession>A0ABQ5K3N5</accession>
<evidence type="ECO:0000259" key="2">
    <source>
        <dbReference type="Pfam" id="PF08698"/>
    </source>
</evidence>
<name>A0ABQ5K3N5_9EUKA</name>